<keyword evidence="3" id="KW-1185">Reference proteome</keyword>
<reference evidence="3" key="1">
    <citation type="submission" date="2016-10" db="EMBL/GenBank/DDBJ databases">
        <authorList>
            <person name="Varghese N."/>
            <person name="Submissions S."/>
        </authorList>
    </citation>
    <scope>NUCLEOTIDE SEQUENCE [LARGE SCALE GENOMIC DNA]</scope>
    <source>
        <strain evidence="3">CGMCC 4.3568</strain>
    </source>
</reference>
<evidence type="ECO:0000313" key="3">
    <source>
        <dbReference type="Proteomes" id="UP000243799"/>
    </source>
</evidence>
<name>A0A1I0Z9W8_9PSEU</name>
<accession>A0A1I0Z9W8</accession>
<organism evidence="2 3">
    <name type="scientific">Amycolatopsis marina</name>
    <dbReference type="NCBI Taxonomy" id="490629"/>
    <lineage>
        <taxon>Bacteria</taxon>
        <taxon>Bacillati</taxon>
        <taxon>Actinomycetota</taxon>
        <taxon>Actinomycetes</taxon>
        <taxon>Pseudonocardiales</taxon>
        <taxon>Pseudonocardiaceae</taxon>
        <taxon>Amycolatopsis</taxon>
    </lineage>
</organism>
<dbReference type="OrthoDB" id="4325786at2"/>
<feature type="transmembrane region" description="Helical" evidence="1">
    <location>
        <begin position="5"/>
        <end position="26"/>
    </location>
</feature>
<proteinExistence type="predicted"/>
<dbReference type="EMBL" id="FOKG01000006">
    <property type="protein sequence ID" value="SFB22137.1"/>
    <property type="molecule type" value="Genomic_DNA"/>
</dbReference>
<sequence>MIFGVLRLLVIAGLLGSAWVHLVVWLDWARDVAVVGPLFLVNVVAGVVIAVAVAVWRHHWLPPLAAAGFGAATLGAYVLSLTVGFYGVQEQFRTSAEVWGVVTEVVCVVGGLLLLLPRARRE</sequence>
<gene>
    <name evidence="2" type="ORF">SAMN05216266_106223</name>
</gene>
<dbReference type="AlphaFoldDB" id="A0A1I0Z9W8"/>
<evidence type="ECO:0000256" key="1">
    <source>
        <dbReference type="SAM" id="Phobius"/>
    </source>
</evidence>
<feature type="transmembrane region" description="Helical" evidence="1">
    <location>
        <begin position="32"/>
        <end position="56"/>
    </location>
</feature>
<feature type="transmembrane region" description="Helical" evidence="1">
    <location>
        <begin position="98"/>
        <end position="116"/>
    </location>
</feature>
<evidence type="ECO:0000313" key="2">
    <source>
        <dbReference type="EMBL" id="SFB22137.1"/>
    </source>
</evidence>
<dbReference type="Proteomes" id="UP000243799">
    <property type="component" value="Unassembled WGS sequence"/>
</dbReference>
<keyword evidence="1" id="KW-1133">Transmembrane helix</keyword>
<protein>
    <submittedName>
        <fullName evidence="2">Uncharacterized protein</fullName>
    </submittedName>
</protein>
<keyword evidence="1" id="KW-0812">Transmembrane</keyword>
<dbReference type="STRING" id="490629.SAMN05216266_106223"/>
<keyword evidence="1" id="KW-0472">Membrane</keyword>
<dbReference type="RefSeq" id="WP_091673030.1">
    <property type="nucleotide sequence ID" value="NZ_FOKG01000006.1"/>
</dbReference>
<feature type="transmembrane region" description="Helical" evidence="1">
    <location>
        <begin position="63"/>
        <end position="86"/>
    </location>
</feature>